<dbReference type="SMART" id="SM00338">
    <property type="entry name" value="BRLZ"/>
    <property type="match status" value="1"/>
</dbReference>
<dbReference type="InterPro" id="IPR047229">
    <property type="entry name" value="NFIL3-like"/>
</dbReference>
<evidence type="ECO:0000313" key="9">
    <source>
        <dbReference type="Proteomes" id="UP000749559"/>
    </source>
</evidence>
<feature type="domain" description="BZIP" evidence="7">
    <location>
        <begin position="26"/>
        <end position="76"/>
    </location>
</feature>
<evidence type="ECO:0000256" key="1">
    <source>
        <dbReference type="ARBA" id="ARBA00006079"/>
    </source>
</evidence>
<evidence type="ECO:0000256" key="4">
    <source>
        <dbReference type="ARBA" id="ARBA00023163"/>
    </source>
</evidence>
<reference evidence="8" key="1">
    <citation type="submission" date="2022-03" db="EMBL/GenBank/DDBJ databases">
        <authorList>
            <person name="Martin C."/>
        </authorList>
    </citation>
    <scope>NUCLEOTIDE SEQUENCE</scope>
</reference>
<protein>
    <recommendedName>
        <fullName evidence="7">BZIP domain-containing protein</fullName>
    </recommendedName>
</protein>
<dbReference type="GO" id="GO:0003677">
    <property type="term" value="F:DNA binding"/>
    <property type="evidence" value="ECO:0007669"/>
    <property type="project" value="UniProtKB-KW"/>
</dbReference>
<dbReference type="PANTHER" id="PTHR15284">
    <property type="entry name" value="NUCLEAR FACTOR INTERLEUKIN-3-REGULATED PROTEIN"/>
    <property type="match status" value="1"/>
</dbReference>
<gene>
    <name evidence="8" type="ORF">OFUS_LOCUS9373</name>
</gene>
<dbReference type="InterPro" id="IPR004827">
    <property type="entry name" value="bZIP"/>
</dbReference>
<keyword evidence="5" id="KW-0539">Nucleus</keyword>
<dbReference type="InterPro" id="IPR046347">
    <property type="entry name" value="bZIP_sf"/>
</dbReference>
<dbReference type="SUPFAM" id="SSF57959">
    <property type="entry name" value="Leucine zipper domain"/>
    <property type="match status" value="1"/>
</dbReference>
<dbReference type="FunFam" id="1.20.5.170:FF:000025">
    <property type="entry name" value="nuclear factor interleukin-3-regulated protein-like"/>
    <property type="match status" value="1"/>
</dbReference>
<proteinExistence type="inferred from homology"/>
<keyword evidence="4" id="KW-0804">Transcription</keyword>
<evidence type="ECO:0000256" key="2">
    <source>
        <dbReference type="ARBA" id="ARBA00023015"/>
    </source>
</evidence>
<comment type="similarity">
    <text evidence="1">Belongs to the bZIP family. NFIL3 subfamily.</text>
</comment>
<dbReference type="Pfam" id="PF07716">
    <property type="entry name" value="bZIP_2"/>
    <property type="match status" value="1"/>
</dbReference>
<dbReference type="GO" id="GO:0007623">
    <property type="term" value="P:circadian rhythm"/>
    <property type="evidence" value="ECO:0007669"/>
    <property type="project" value="TreeGrafter"/>
</dbReference>
<dbReference type="GO" id="GO:0005634">
    <property type="term" value="C:nucleus"/>
    <property type="evidence" value="ECO:0007669"/>
    <property type="project" value="TreeGrafter"/>
</dbReference>
<dbReference type="AlphaFoldDB" id="A0A8S4NRM1"/>
<evidence type="ECO:0000313" key="8">
    <source>
        <dbReference type="EMBL" id="CAH1782986.1"/>
    </source>
</evidence>
<dbReference type="PANTHER" id="PTHR15284:SF0">
    <property type="entry name" value="GH23983P"/>
    <property type="match status" value="1"/>
</dbReference>
<dbReference type="GO" id="GO:0003700">
    <property type="term" value="F:DNA-binding transcription factor activity"/>
    <property type="evidence" value="ECO:0007669"/>
    <property type="project" value="InterPro"/>
</dbReference>
<evidence type="ECO:0000259" key="7">
    <source>
        <dbReference type="PROSITE" id="PS50217"/>
    </source>
</evidence>
<dbReference type="Proteomes" id="UP000749559">
    <property type="component" value="Unassembled WGS sequence"/>
</dbReference>
<name>A0A8S4NRM1_OWEFU</name>
<evidence type="ECO:0000256" key="5">
    <source>
        <dbReference type="ARBA" id="ARBA00023242"/>
    </source>
</evidence>
<organism evidence="8 9">
    <name type="scientific">Owenia fusiformis</name>
    <name type="common">Polychaete worm</name>
    <dbReference type="NCBI Taxonomy" id="6347"/>
    <lineage>
        <taxon>Eukaryota</taxon>
        <taxon>Metazoa</taxon>
        <taxon>Spiralia</taxon>
        <taxon>Lophotrochozoa</taxon>
        <taxon>Annelida</taxon>
        <taxon>Polychaeta</taxon>
        <taxon>Sedentaria</taxon>
        <taxon>Canalipalpata</taxon>
        <taxon>Sabellida</taxon>
        <taxon>Oweniida</taxon>
        <taxon>Oweniidae</taxon>
        <taxon>Owenia</taxon>
    </lineage>
</organism>
<evidence type="ECO:0000256" key="3">
    <source>
        <dbReference type="ARBA" id="ARBA00023125"/>
    </source>
</evidence>
<keyword evidence="3" id="KW-0238">DNA-binding</keyword>
<feature type="region of interest" description="Disordered" evidence="6">
    <location>
        <begin position="93"/>
        <end position="113"/>
    </location>
</feature>
<dbReference type="Gene3D" id="1.20.5.170">
    <property type="match status" value="1"/>
</dbReference>
<dbReference type="EMBL" id="CAIIXF020000005">
    <property type="protein sequence ID" value="CAH1782986.1"/>
    <property type="molecule type" value="Genomic_DNA"/>
</dbReference>
<sequence>MSEQLEKQLMKTRRRSKTCIPTECKDDRYWEKRKRNNEAARKSREIKRNMDLSIKGRNAALDRENLMLKQELNAIKAKYGLPINKNFITGKEYQPSSERRFSEDEREHASGSPMYKHMKHEDQQMHEMNDHMHPEEPHMMSRNNHGARIHNNANNRLIDSSVSPGQHRSLLAGDQGFVNYMMQPNEPYWDHNQGTNHCPDSTEQSDVPYQEARHNTLPQSLPDQPTYAYRYNQNSSQYGRHLDLLPTDLSKGEPRDLHNHTEMNGVQKRFHQEQSTNDHFRPSQRMDRIYDGIDRTGDNQLNNRQEAVADTSPMKKTYNVKNETTHNKDNPEETIELREQLQHLTQEVARMKDYMRVPLRNNSEHK</sequence>
<dbReference type="OrthoDB" id="6151507at2759"/>
<keyword evidence="2" id="KW-0805">Transcription regulation</keyword>
<feature type="compositionally biased region" description="Basic and acidic residues" evidence="6">
    <location>
        <begin position="97"/>
        <end position="109"/>
    </location>
</feature>
<accession>A0A8S4NRM1</accession>
<evidence type="ECO:0000256" key="6">
    <source>
        <dbReference type="SAM" id="MobiDB-lite"/>
    </source>
</evidence>
<keyword evidence="9" id="KW-1185">Reference proteome</keyword>
<dbReference type="PROSITE" id="PS50217">
    <property type="entry name" value="BZIP"/>
    <property type="match status" value="1"/>
</dbReference>
<comment type="caution">
    <text evidence="8">The sequence shown here is derived from an EMBL/GenBank/DDBJ whole genome shotgun (WGS) entry which is preliminary data.</text>
</comment>